<reference evidence="2" key="1">
    <citation type="journal article" date="2002" name="Microbiology">
        <title>Molecular cloning and sequence analysis of the clorobiocin biosynthetic gene cluster: new insights into the biosynthesis of aminocoumarin antibiotics.</title>
        <authorList>
            <person name="Pojer F."/>
            <person name="Li S.M."/>
            <person name="Heide L."/>
        </authorList>
    </citation>
    <scope>NUCLEOTIDE SEQUENCE</scope>
    <source>
        <strain evidence="2">DS 12.976</strain>
    </source>
</reference>
<dbReference type="SUPFAM" id="SSF53474">
    <property type="entry name" value="alpha/beta-Hydrolases"/>
    <property type="match status" value="1"/>
</dbReference>
<dbReference type="ESTHER" id="strro-CLON7">
    <property type="family name" value="6_AlphaBeta_hydrolase"/>
</dbReference>
<accession>Q8GHB5</accession>
<evidence type="ECO:0000259" key="1">
    <source>
        <dbReference type="Pfam" id="PF00561"/>
    </source>
</evidence>
<dbReference type="AlphaFoldDB" id="Q8GHB5"/>
<dbReference type="InterPro" id="IPR029058">
    <property type="entry name" value="AB_hydrolase_fold"/>
</dbReference>
<dbReference type="GO" id="GO:0004806">
    <property type="term" value="F:triacylglycerol lipase activity"/>
    <property type="evidence" value="ECO:0007669"/>
    <property type="project" value="TreeGrafter"/>
</dbReference>
<feature type="domain" description="AB hydrolase-1" evidence="1">
    <location>
        <begin position="27"/>
        <end position="140"/>
    </location>
</feature>
<dbReference type="GO" id="GO:0046503">
    <property type="term" value="P:glycerolipid catabolic process"/>
    <property type="evidence" value="ECO:0007669"/>
    <property type="project" value="TreeGrafter"/>
</dbReference>
<sequence>MANDKPVVQSLKVPGARLHYEIQGAGPLLVVVGLPMGCKGFAPISQLLAEHFTVVTFDPRGVIGSPLEDPTQEAEPELMADDVHRLISTLDAGPVYLFGSSGGAVTALVLAAQHPEQVRALVAHEPPLLELLIDREQMRAAIDEICDLYRENRPVALQKYLALANIRLHRPAQQPPEPNSFTDPEDVWTILDRLFHHTLRPTTRYRPDINALRPMGDRIVIAGGSTAEGSLFHRTAVALADQLGTKLVEFPGDHTGFLTESESFAQLLFEVLTNARPA</sequence>
<dbReference type="InterPro" id="IPR000073">
    <property type="entry name" value="AB_hydrolase_1"/>
</dbReference>
<dbReference type="Pfam" id="PF00561">
    <property type="entry name" value="Abhydrolase_1"/>
    <property type="match status" value="1"/>
</dbReference>
<dbReference type="BioCyc" id="MetaCyc:MONOMER-22085"/>
<name>Q8GHB5_STRRC</name>
<protein>
    <submittedName>
        <fullName evidence="2">Putative hydrolase</fullName>
    </submittedName>
</protein>
<keyword evidence="2" id="KW-0378">Hydrolase</keyword>
<evidence type="ECO:0000313" key="2">
    <source>
        <dbReference type="EMBL" id="AAN65236.1"/>
    </source>
</evidence>
<proteinExistence type="predicted"/>
<gene>
    <name evidence="2" type="primary">cloN7</name>
</gene>
<dbReference type="KEGG" id="ag:AAN65236"/>
<dbReference type="EMBL" id="AF329398">
    <property type="protein sequence ID" value="AAN65236.1"/>
    <property type="molecule type" value="Genomic_DNA"/>
</dbReference>
<dbReference type="Gene3D" id="3.40.50.1820">
    <property type="entry name" value="alpha/beta hydrolase"/>
    <property type="match status" value="1"/>
</dbReference>
<organism evidence="2">
    <name type="scientific">Streptomyces roseochromogenus subsp. oscitans</name>
    <dbReference type="NCBI Taxonomy" id="149682"/>
    <lineage>
        <taxon>Bacteria</taxon>
        <taxon>Bacillati</taxon>
        <taxon>Actinomycetota</taxon>
        <taxon>Actinomycetes</taxon>
        <taxon>Kitasatosporales</taxon>
        <taxon>Streptomycetaceae</taxon>
        <taxon>Streptomyces</taxon>
    </lineage>
</organism>
<dbReference type="PANTHER" id="PTHR43433:SF5">
    <property type="entry name" value="AB HYDROLASE-1 DOMAIN-CONTAINING PROTEIN"/>
    <property type="match status" value="1"/>
</dbReference>
<dbReference type="InterPro" id="IPR050471">
    <property type="entry name" value="AB_hydrolase"/>
</dbReference>
<dbReference type="PANTHER" id="PTHR43433">
    <property type="entry name" value="HYDROLASE, ALPHA/BETA FOLD FAMILY PROTEIN"/>
    <property type="match status" value="1"/>
</dbReference>